<organism evidence="1 2">
    <name type="scientific">Metabacillus hrfriensis</name>
    <dbReference type="NCBI Taxonomy" id="3048891"/>
    <lineage>
        <taxon>Bacteria</taxon>
        <taxon>Bacillati</taxon>
        <taxon>Bacillota</taxon>
        <taxon>Bacilli</taxon>
        <taxon>Bacillales</taxon>
        <taxon>Bacillaceae</taxon>
        <taxon>Metabacillus</taxon>
    </lineage>
</organism>
<gene>
    <name evidence="1" type="ORF">QLQ22_19765</name>
</gene>
<protein>
    <submittedName>
        <fullName evidence="1">Uncharacterized protein</fullName>
    </submittedName>
</protein>
<proteinExistence type="predicted"/>
<reference evidence="2" key="1">
    <citation type="journal article" date="2025" name="Aquaculture">
        <title>Assessment of the bioflocculant production and safety properties of Metabacillus hrfriensis sp. nov. based on phenotypic and whole-genome sequencing analysis.</title>
        <authorList>
            <person name="Zhang R."/>
            <person name="Zhao Z."/>
            <person name="Luo L."/>
            <person name="Wang S."/>
            <person name="Guo K."/>
            <person name="Xu W."/>
        </authorList>
    </citation>
    <scope>NUCLEOTIDE SEQUENCE [LARGE SCALE GENOMIC DNA]</scope>
    <source>
        <strain evidence="2">CT-WN-B3</strain>
    </source>
</reference>
<dbReference type="Proteomes" id="UP001226091">
    <property type="component" value="Chromosome"/>
</dbReference>
<evidence type="ECO:0000313" key="1">
    <source>
        <dbReference type="EMBL" id="WHZ56903.1"/>
    </source>
</evidence>
<sequence length="329" mass="37150">MVGGGLFEKEFKQVRSLFLLLVIFNSFAVPFSVWSQYSGHMELVKKYPDYTPEPFVFQFGADPLLFISSLFVFFIAINQIGTERAKGIMDFTLSLPYMRSKIFFVKWVLAFGMIVLSTLISLILTGSYIEWHDIAVSQPLFSYYFLYFSSLVMFYTLTLSAGALTGTPFAQGLTAISASVLPLLFTFVITGNIQAFSNDSYVEMEKWYEAGYLLTPAIQFFGGIIFRDIPSEYRYYFLIPGCMAILFYLIGHFSFIKHPNERNGNFFLWKELNLPVQMIVILLGVLGFSLSGYGISSGNFSGYIIGALIGAAISILLGYYLIYKKSKQA</sequence>
<accession>A0ACD4R980</accession>
<evidence type="ECO:0000313" key="2">
    <source>
        <dbReference type="Proteomes" id="UP001226091"/>
    </source>
</evidence>
<keyword evidence="2" id="KW-1185">Reference proteome</keyword>
<name>A0ACD4R980_9BACI</name>
<dbReference type="EMBL" id="CP126116">
    <property type="protein sequence ID" value="WHZ56903.1"/>
    <property type="molecule type" value="Genomic_DNA"/>
</dbReference>